<proteinExistence type="predicted"/>
<dbReference type="KEGG" id="cbei:LF65_02618"/>
<dbReference type="PANTHER" id="PTHR43861">
    <property type="entry name" value="TRANS-ACONITATE 2-METHYLTRANSFERASE-RELATED"/>
    <property type="match status" value="1"/>
</dbReference>
<dbReference type="InterPro" id="IPR029063">
    <property type="entry name" value="SAM-dependent_MTases_sf"/>
</dbReference>
<dbReference type="Pfam" id="PF08241">
    <property type="entry name" value="Methyltransf_11"/>
    <property type="match status" value="1"/>
</dbReference>
<dbReference type="Gene3D" id="3.40.50.150">
    <property type="entry name" value="Vaccinia Virus protein VP39"/>
    <property type="match status" value="1"/>
</dbReference>
<evidence type="ECO:0000313" key="2">
    <source>
        <dbReference type="EMBL" id="AJG99191.1"/>
    </source>
</evidence>
<keyword evidence="2" id="KW-0808">Transferase</keyword>
<name>A0A0B5QM74_CLOBE</name>
<dbReference type="Proteomes" id="UP000031866">
    <property type="component" value="Chromosome"/>
</dbReference>
<dbReference type="RefSeq" id="WP_041894937.1">
    <property type="nucleotide sequence ID" value="NZ_CP010086.2"/>
</dbReference>
<sequence length="249" mass="28436">MNIKWNAKGYTKDFQFVHQYGEDVLNLLDIEKGMKVLDLGCGNGALTKKISDMGADVIGMDASGEMLEIAKRNYPELIFIEDDAVKFILNEQVDAIFSNAVFHWIDNQDGLLESVYNGLKINGNLVCEFGGYGCTETIHSTLQKAFEERGLDYKRTFYFPTIDEYTPILKKHGLQTVYAALFDRKTALIGKDGMKNWIEMFVIQPFKGLDDSLKNEIIDETVKSLKPILYQNGVWYADYVRIRLKARKI</sequence>
<organism evidence="2 3">
    <name type="scientific">Clostridium beijerinckii</name>
    <name type="common">Clostridium MP</name>
    <dbReference type="NCBI Taxonomy" id="1520"/>
    <lineage>
        <taxon>Bacteria</taxon>
        <taxon>Bacillati</taxon>
        <taxon>Bacillota</taxon>
        <taxon>Clostridia</taxon>
        <taxon>Eubacteriales</taxon>
        <taxon>Clostridiaceae</taxon>
        <taxon>Clostridium</taxon>
    </lineage>
</organism>
<evidence type="ECO:0000259" key="1">
    <source>
        <dbReference type="Pfam" id="PF08241"/>
    </source>
</evidence>
<dbReference type="PANTHER" id="PTHR43861:SF1">
    <property type="entry name" value="TRANS-ACONITATE 2-METHYLTRANSFERASE"/>
    <property type="match status" value="1"/>
</dbReference>
<protein>
    <submittedName>
        <fullName evidence="2">Methyltransferase type 11</fullName>
    </submittedName>
</protein>
<dbReference type="EMBL" id="CP010086">
    <property type="protein sequence ID" value="AJG99191.1"/>
    <property type="molecule type" value="Genomic_DNA"/>
</dbReference>
<reference evidence="3" key="1">
    <citation type="submission" date="2014-12" db="EMBL/GenBank/DDBJ databases">
        <title>Genome sequence of Clostridium beijerinckii strain 59B.</title>
        <authorList>
            <person name="Little G.T."/>
            <person name="Minton N.P."/>
        </authorList>
    </citation>
    <scope>NUCLEOTIDE SEQUENCE [LARGE SCALE GENOMIC DNA]</scope>
    <source>
        <strain evidence="3">59B</strain>
    </source>
</reference>
<dbReference type="GO" id="GO:0032259">
    <property type="term" value="P:methylation"/>
    <property type="evidence" value="ECO:0007669"/>
    <property type="project" value="UniProtKB-KW"/>
</dbReference>
<dbReference type="SUPFAM" id="SSF53335">
    <property type="entry name" value="S-adenosyl-L-methionine-dependent methyltransferases"/>
    <property type="match status" value="1"/>
</dbReference>
<dbReference type="InterPro" id="IPR013216">
    <property type="entry name" value="Methyltransf_11"/>
</dbReference>
<gene>
    <name evidence="2" type="ORF">LF65_02618</name>
</gene>
<evidence type="ECO:0000313" key="3">
    <source>
        <dbReference type="Proteomes" id="UP000031866"/>
    </source>
</evidence>
<dbReference type="GO" id="GO:0008757">
    <property type="term" value="F:S-adenosylmethionine-dependent methyltransferase activity"/>
    <property type="evidence" value="ECO:0007669"/>
    <property type="project" value="InterPro"/>
</dbReference>
<dbReference type="CDD" id="cd02440">
    <property type="entry name" value="AdoMet_MTases"/>
    <property type="match status" value="1"/>
</dbReference>
<keyword evidence="2" id="KW-0489">Methyltransferase</keyword>
<dbReference type="OrthoDB" id="9774345at2"/>
<feature type="domain" description="Methyltransferase type 11" evidence="1">
    <location>
        <begin position="37"/>
        <end position="127"/>
    </location>
</feature>
<dbReference type="AlphaFoldDB" id="A0A0B5QM74"/>
<accession>A0A0B5QM74</accession>